<dbReference type="GO" id="GO:0006508">
    <property type="term" value="P:proteolysis"/>
    <property type="evidence" value="ECO:0007669"/>
    <property type="project" value="TreeGrafter"/>
</dbReference>
<dbReference type="InterPro" id="IPR015366">
    <property type="entry name" value="S53_propep"/>
</dbReference>
<dbReference type="GO" id="GO:0008240">
    <property type="term" value="F:tripeptidyl-peptidase activity"/>
    <property type="evidence" value="ECO:0007669"/>
    <property type="project" value="TreeGrafter"/>
</dbReference>
<dbReference type="OrthoDB" id="3260196at2759"/>
<dbReference type="Pfam" id="PF09286">
    <property type="entry name" value="Pro-kuma_activ"/>
    <property type="match status" value="1"/>
</dbReference>
<dbReference type="InterPro" id="IPR050819">
    <property type="entry name" value="Tripeptidyl-peptidase_I"/>
</dbReference>
<dbReference type="CDD" id="cd11377">
    <property type="entry name" value="Pro-peptidase_S53"/>
    <property type="match status" value="1"/>
</dbReference>
<name>A0A0C9TGS1_PAXIN</name>
<dbReference type="SUPFAM" id="SSF54897">
    <property type="entry name" value="Protease propeptides/inhibitors"/>
    <property type="match status" value="1"/>
</dbReference>
<evidence type="ECO:0000256" key="1">
    <source>
        <dbReference type="SAM" id="SignalP"/>
    </source>
</evidence>
<protein>
    <recommendedName>
        <fullName evidence="2">Peptidase S53 activation domain-containing protein</fullName>
    </recommendedName>
</protein>
<proteinExistence type="predicted"/>
<dbReference type="GO" id="GO:0004175">
    <property type="term" value="F:endopeptidase activity"/>
    <property type="evidence" value="ECO:0007669"/>
    <property type="project" value="TreeGrafter"/>
</dbReference>
<gene>
    <name evidence="3" type="ORF">PAXINDRAFT_103344</name>
</gene>
<accession>A0A0C9TGS1</accession>
<dbReference type="HOGENOM" id="CLU_1699738_0_0_1"/>
<keyword evidence="4" id="KW-1185">Reference proteome</keyword>
<dbReference type="EMBL" id="KN820299">
    <property type="protein sequence ID" value="KIJ06491.1"/>
    <property type="molecule type" value="Genomic_DNA"/>
</dbReference>
<dbReference type="AlphaFoldDB" id="A0A0C9TGS1"/>
<keyword evidence="1" id="KW-0732">Signal</keyword>
<sequence length="161" mass="18254">MRSFILPFVLLSLGLAANADPTLSPWVLHERRSHIPPGWARARKHDTSAAIPLRFALVQPNLENIEKYLYDVSHPNSPNYGKHWTASQVAATFGPSQESVDAVRDWLLENGIESHRVKISPSRGWLQFEATVEEAEDLLHTTYHVYGHETGAEHVGKWRRV</sequence>
<evidence type="ECO:0000313" key="4">
    <source>
        <dbReference type="Proteomes" id="UP000053647"/>
    </source>
</evidence>
<dbReference type="PANTHER" id="PTHR14218:SF19">
    <property type="entry name" value="SERINE PROTEASE AORO, PUTATIVE (AFU_ORTHOLOGUE AFUA_6G10250)-RELATED"/>
    <property type="match status" value="1"/>
</dbReference>
<dbReference type="Proteomes" id="UP000053647">
    <property type="component" value="Unassembled WGS sequence"/>
</dbReference>
<dbReference type="SMART" id="SM00944">
    <property type="entry name" value="Pro-kuma_activ"/>
    <property type="match status" value="1"/>
</dbReference>
<reference evidence="3 4" key="1">
    <citation type="submission" date="2014-06" db="EMBL/GenBank/DDBJ databases">
        <authorList>
            <consortium name="DOE Joint Genome Institute"/>
            <person name="Kuo A."/>
            <person name="Kohler A."/>
            <person name="Nagy L.G."/>
            <person name="Floudas D."/>
            <person name="Copeland A."/>
            <person name="Barry K.W."/>
            <person name="Cichocki N."/>
            <person name="Veneault-Fourrey C."/>
            <person name="LaButti K."/>
            <person name="Lindquist E.A."/>
            <person name="Lipzen A."/>
            <person name="Lundell T."/>
            <person name="Morin E."/>
            <person name="Murat C."/>
            <person name="Sun H."/>
            <person name="Tunlid A."/>
            <person name="Henrissat B."/>
            <person name="Grigoriev I.V."/>
            <person name="Hibbett D.S."/>
            <person name="Martin F."/>
            <person name="Nordberg H.P."/>
            <person name="Cantor M.N."/>
            <person name="Hua S.X."/>
        </authorList>
    </citation>
    <scope>NUCLEOTIDE SEQUENCE [LARGE SCALE GENOMIC DNA]</scope>
    <source>
        <strain evidence="3 4">ATCC 200175</strain>
    </source>
</reference>
<feature type="chain" id="PRO_5002220459" description="Peptidase S53 activation domain-containing protein" evidence="1">
    <location>
        <begin position="20"/>
        <end position="161"/>
    </location>
</feature>
<evidence type="ECO:0000259" key="2">
    <source>
        <dbReference type="SMART" id="SM00944"/>
    </source>
</evidence>
<organism evidence="3 4">
    <name type="scientific">Paxillus involutus ATCC 200175</name>
    <dbReference type="NCBI Taxonomy" id="664439"/>
    <lineage>
        <taxon>Eukaryota</taxon>
        <taxon>Fungi</taxon>
        <taxon>Dikarya</taxon>
        <taxon>Basidiomycota</taxon>
        <taxon>Agaricomycotina</taxon>
        <taxon>Agaricomycetes</taxon>
        <taxon>Agaricomycetidae</taxon>
        <taxon>Boletales</taxon>
        <taxon>Paxilineae</taxon>
        <taxon>Paxillaceae</taxon>
        <taxon>Paxillus</taxon>
    </lineage>
</organism>
<dbReference type="PANTHER" id="PTHR14218">
    <property type="entry name" value="PROTEASE S8 TRIPEPTIDYL PEPTIDASE I CLN2"/>
    <property type="match status" value="1"/>
</dbReference>
<reference evidence="4" key="2">
    <citation type="submission" date="2015-01" db="EMBL/GenBank/DDBJ databases">
        <title>Evolutionary Origins and Diversification of the Mycorrhizal Mutualists.</title>
        <authorList>
            <consortium name="DOE Joint Genome Institute"/>
            <consortium name="Mycorrhizal Genomics Consortium"/>
            <person name="Kohler A."/>
            <person name="Kuo A."/>
            <person name="Nagy L.G."/>
            <person name="Floudas D."/>
            <person name="Copeland A."/>
            <person name="Barry K.W."/>
            <person name="Cichocki N."/>
            <person name="Veneault-Fourrey C."/>
            <person name="LaButti K."/>
            <person name="Lindquist E.A."/>
            <person name="Lipzen A."/>
            <person name="Lundell T."/>
            <person name="Morin E."/>
            <person name="Murat C."/>
            <person name="Riley R."/>
            <person name="Ohm R."/>
            <person name="Sun H."/>
            <person name="Tunlid A."/>
            <person name="Henrissat B."/>
            <person name="Grigoriev I.V."/>
            <person name="Hibbett D.S."/>
            <person name="Martin F."/>
        </authorList>
    </citation>
    <scope>NUCLEOTIDE SEQUENCE [LARGE SCALE GENOMIC DNA]</scope>
    <source>
        <strain evidence="4">ATCC 200175</strain>
    </source>
</reference>
<feature type="domain" description="Peptidase S53 activation" evidence="2">
    <location>
        <begin position="36"/>
        <end position="161"/>
    </location>
</feature>
<feature type="signal peptide" evidence="1">
    <location>
        <begin position="1"/>
        <end position="19"/>
    </location>
</feature>
<evidence type="ECO:0000313" key="3">
    <source>
        <dbReference type="EMBL" id="KIJ06491.1"/>
    </source>
</evidence>